<accession>A0A7J7CTV8</accession>
<protein>
    <submittedName>
        <fullName evidence="2">Uncharacterized protein</fullName>
    </submittedName>
</protein>
<dbReference type="Proteomes" id="UP000593562">
    <property type="component" value="Unassembled WGS sequence"/>
</dbReference>
<sequence length="122" mass="13977">MQRFRSPAQLQLSQGDLFPQFCNNLEAEMKFIDYICYDLKGIAFPSSLPNPYNIKKQPNLTWRELFLVLKEAFTLYAASWIRDIGPDLRPSDYKKDDGSQNILDGAESATKEKEHSVLESLG</sequence>
<dbReference type="EMBL" id="JAAARO010000013">
    <property type="protein sequence ID" value="KAF5737428.1"/>
    <property type="molecule type" value="Genomic_DNA"/>
</dbReference>
<evidence type="ECO:0000256" key="1">
    <source>
        <dbReference type="SAM" id="MobiDB-lite"/>
    </source>
</evidence>
<evidence type="ECO:0000313" key="3">
    <source>
        <dbReference type="Proteomes" id="UP000593562"/>
    </source>
</evidence>
<proteinExistence type="predicted"/>
<organism evidence="2 3">
    <name type="scientific">Tripterygium wilfordii</name>
    <name type="common">Thunder God vine</name>
    <dbReference type="NCBI Taxonomy" id="458696"/>
    <lineage>
        <taxon>Eukaryota</taxon>
        <taxon>Viridiplantae</taxon>
        <taxon>Streptophyta</taxon>
        <taxon>Embryophyta</taxon>
        <taxon>Tracheophyta</taxon>
        <taxon>Spermatophyta</taxon>
        <taxon>Magnoliopsida</taxon>
        <taxon>eudicotyledons</taxon>
        <taxon>Gunneridae</taxon>
        <taxon>Pentapetalae</taxon>
        <taxon>rosids</taxon>
        <taxon>fabids</taxon>
        <taxon>Celastrales</taxon>
        <taxon>Celastraceae</taxon>
        <taxon>Tripterygium</taxon>
    </lineage>
</organism>
<keyword evidence="3" id="KW-1185">Reference proteome</keyword>
<dbReference type="InParanoid" id="A0A7J7CTV8"/>
<gene>
    <name evidence="2" type="ORF">HS088_TW13G00308</name>
</gene>
<dbReference type="PANTHER" id="PTHR36064">
    <property type="entry name" value="EMBRYO DEFECTIVE 2735"/>
    <property type="match status" value="1"/>
</dbReference>
<dbReference type="AlphaFoldDB" id="A0A7J7CTV8"/>
<evidence type="ECO:0000313" key="2">
    <source>
        <dbReference type="EMBL" id="KAF5737428.1"/>
    </source>
</evidence>
<reference evidence="2 3" key="1">
    <citation type="journal article" date="2020" name="Nat. Commun.">
        <title>Genome of Tripterygium wilfordii and identification of cytochrome P450 involved in triptolide biosynthesis.</title>
        <authorList>
            <person name="Tu L."/>
            <person name="Su P."/>
            <person name="Zhang Z."/>
            <person name="Gao L."/>
            <person name="Wang J."/>
            <person name="Hu T."/>
            <person name="Zhou J."/>
            <person name="Zhang Y."/>
            <person name="Zhao Y."/>
            <person name="Liu Y."/>
            <person name="Song Y."/>
            <person name="Tong Y."/>
            <person name="Lu Y."/>
            <person name="Yang J."/>
            <person name="Xu C."/>
            <person name="Jia M."/>
            <person name="Peters R.J."/>
            <person name="Huang L."/>
            <person name="Gao W."/>
        </authorList>
    </citation>
    <scope>NUCLEOTIDE SEQUENCE [LARGE SCALE GENOMIC DNA]</scope>
    <source>
        <strain evidence="3">cv. XIE 37</strain>
        <tissue evidence="2">Leaf</tissue>
    </source>
</reference>
<comment type="caution">
    <text evidence="2">The sequence shown here is derived from an EMBL/GenBank/DDBJ whole genome shotgun (WGS) entry which is preliminary data.</text>
</comment>
<feature type="region of interest" description="Disordered" evidence="1">
    <location>
        <begin position="92"/>
        <end position="122"/>
    </location>
</feature>
<name>A0A7J7CTV8_TRIWF</name>
<feature type="compositionally biased region" description="Basic and acidic residues" evidence="1">
    <location>
        <begin position="109"/>
        <end position="122"/>
    </location>
</feature>